<comment type="caution">
    <text evidence="3">The sequence shown here is derived from an EMBL/GenBank/DDBJ whole genome shotgun (WGS) entry which is preliminary data.</text>
</comment>
<dbReference type="Pfam" id="PF00171">
    <property type="entry name" value="Aldedh"/>
    <property type="match status" value="1"/>
</dbReference>
<organism evidence="3 4">
    <name type="scientific">Kutzneria buriramensis</name>
    <dbReference type="NCBI Taxonomy" id="1045776"/>
    <lineage>
        <taxon>Bacteria</taxon>
        <taxon>Bacillati</taxon>
        <taxon>Actinomycetota</taxon>
        <taxon>Actinomycetes</taxon>
        <taxon>Pseudonocardiales</taxon>
        <taxon>Pseudonocardiaceae</taxon>
        <taxon>Kutzneria</taxon>
    </lineage>
</organism>
<evidence type="ECO:0000313" key="3">
    <source>
        <dbReference type="EMBL" id="REH37206.1"/>
    </source>
</evidence>
<dbReference type="Gene3D" id="3.40.605.10">
    <property type="entry name" value="Aldehyde Dehydrogenase, Chain A, domain 1"/>
    <property type="match status" value="1"/>
</dbReference>
<dbReference type="SUPFAM" id="SSF53720">
    <property type="entry name" value="ALDH-like"/>
    <property type="match status" value="1"/>
</dbReference>
<keyword evidence="4" id="KW-1185">Reference proteome</keyword>
<evidence type="ECO:0000259" key="2">
    <source>
        <dbReference type="Pfam" id="PF00171"/>
    </source>
</evidence>
<dbReference type="RefSeq" id="WP_116179347.1">
    <property type="nucleotide sequence ID" value="NZ_CP144375.1"/>
</dbReference>
<reference evidence="3 4" key="1">
    <citation type="submission" date="2018-08" db="EMBL/GenBank/DDBJ databases">
        <title>Genomic Encyclopedia of Archaeal and Bacterial Type Strains, Phase II (KMG-II): from individual species to whole genera.</title>
        <authorList>
            <person name="Goeker M."/>
        </authorList>
    </citation>
    <scope>NUCLEOTIDE SEQUENCE [LARGE SCALE GENOMIC DNA]</scope>
    <source>
        <strain evidence="3 4">DSM 45791</strain>
    </source>
</reference>
<sequence length="455" mass="47864">MLTVDALGPSGPYRTRNQLVIADVTGAEVATVSLVPRLFVTRTMAVLGRASSLPLAARLEALDAAGSLFAAESSEYVALVSRVSGLPMADVEAAAATISDACRTAYEAAQRARPAGAAESLSAVDVGGLWTRRGNVFAVHAAGNHPAVHSLWLQALALGYRVAVRPSRREPFTPYRLICALRAAGFGDDHVVLLPCAHDVADEILRCADLGMVYGGDSVIAKYAGDPRVLPQGPGRSKILVTADSDWAPVLDMIVSSIAHHGGVGCINATGVLIEGDPAPLASALATRLAALPDSVLPRYPLDAALALRDHLAVRAAGTRPLLGASQLVTDLGDGSAVLRPTLHLLPSASCPQLGAELPFPCAWVAPWHRSSDGLAPLRHTLVLTAVTRDDSLIASLAADPTISNLYLGNRPTTYVHPHLPHDSYLPDFLMRTTSFVSPPRVALWGTPNARLRRN</sequence>
<dbReference type="EMBL" id="QUNO01000015">
    <property type="protein sequence ID" value="REH37206.1"/>
    <property type="molecule type" value="Genomic_DNA"/>
</dbReference>
<keyword evidence="1" id="KW-0560">Oxidoreductase</keyword>
<gene>
    <name evidence="3" type="ORF">BCF44_115210</name>
</gene>
<dbReference type="InterPro" id="IPR016162">
    <property type="entry name" value="Ald_DH_N"/>
</dbReference>
<dbReference type="AlphaFoldDB" id="A0A3E0H2X0"/>
<proteinExistence type="predicted"/>
<dbReference type="InterPro" id="IPR016161">
    <property type="entry name" value="Ald_DH/histidinol_DH"/>
</dbReference>
<dbReference type="InterPro" id="IPR015590">
    <property type="entry name" value="Aldehyde_DH_dom"/>
</dbReference>
<dbReference type="Proteomes" id="UP000256269">
    <property type="component" value="Unassembled WGS sequence"/>
</dbReference>
<accession>A0A3E0H2X0</accession>
<dbReference type="GO" id="GO:0016491">
    <property type="term" value="F:oxidoreductase activity"/>
    <property type="evidence" value="ECO:0007669"/>
    <property type="project" value="UniProtKB-KW"/>
</dbReference>
<evidence type="ECO:0000313" key="4">
    <source>
        <dbReference type="Proteomes" id="UP000256269"/>
    </source>
</evidence>
<evidence type="ECO:0000256" key="1">
    <source>
        <dbReference type="ARBA" id="ARBA00023002"/>
    </source>
</evidence>
<protein>
    <submittedName>
        <fullName evidence="3">Acyl-CoA reductase-like NAD-dependent aldehyde dehydrogenase</fullName>
    </submittedName>
</protein>
<dbReference type="OrthoDB" id="229416at2"/>
<feature type="domain" description="Aldehyde dehydrogenase" evidence="2">
    <location>
        <begin position="49"/>
        <end position="277"/>
    </location>
</feature>
<name>A0A3E0H2X0_9PSEU</name>